<sequence length="357" mass="40415">MDSIIKRGKKILPSVSPTTVFQVCALLFLCLLLNLLVFTITSLKTFNLQPPPPEDDGSLFRAASQVNPSPTNPKKLAFLFLTTAPLPFAPLWELFFSQSPPQLFNIYIHADPTKPYHPPFSGVFANRVIPSKPTKRLTPTLASAARRLLAHALLHDPANAAFALLSPSCIPLHSFPFTYRTLTRSNLSFIEVLDNEKGAYYRWAARGDDAMLPEVKLENFRIGSQFWALTRAHARLVASDDDGIWRRFNESCLRYRSSCYVEEYYFPTLVNMVDPRGAVSATLTHVRWHVGDHPVMYNASDVGPELIRYMRDSRPRYGYDYFRVNGSRVDPFLFARKFSPGCIHALMGIAKEVILKD</sequence>
<dbReference type="PANTHER" id="PTHR31042">
    <property type="entry name" value="CORE-2/I-BRANCHING BETA-1,6-N-ACETYLGLUCOSAMINYLTRANSFERASE FAMILY PROTEIN-RELATED"/>
    <property type="match status" value="1"/>
</dbReference>
<keyword evidence="8" id="KW-1185">Reference proteome</keyword>
<evidence type="ECO:0000313" key="7">
    <source>
        <dbReference type="EMBL" id="KAJ4850946.1"/>
    </source>
</evidence>
<organism evidence="7 8">
    <name type="scientific">Turnera subulata</name>
    <dbReference type="NCBI Taxonomy" id="218843"/>
    <lineage>
        <taxon>Eukaryota</taxon>
        <taxon>Viridiplantae</taxon>
        <taxon>Streptophyta</taxon>
        <taxon>Embryophyta</taxon>
        <taxon>Tracheophyta</taxon>
        <taxon>Spermatophyta</taxon>
        <taxon>Magnoliopsida</taxon>
        <taxon>eudicotyledons</taxon>
        <taxon>Gunneridae</taxon>
        <taxon>Pentapetalae</taxon>
        <taxon>rosids</taxon>
        <taxon>fabids</taxon>
        <taxon>Malpighiales</taxon>
        <taxon>Passifloraceae</taxon>
        <taxon>Turnera</taxon>
    </lineage>
</organism>
<comment type="subcellular location">
    <subcellularLocation>
        <location evidence="1">Membrane</location>
        <topology evidence="1">Single-pass type II membrane protein</topology>
    </subcellularLocation>
</comment>
<keyword evidence="6" id="KW-1133">Transmembrane helix</keyword>
<protein>
    <recommendedName>
        <fullName evidence="9">Core-2/I-branching beta-1,6-N-acetylglucosaminyltransferase family protein</fullName>
    </recommendedName>
</protein>
<keyword evidence="5" id="KW-0325">Glycoprotein</keyword>
<reference evidence="7" key="2">
    <citation type="journal article" date="2023" name="Plants (Basel)">
        <title>Annotation of the Turnera subulata (Passifloraceae) Draft Genome Reveals the S-Locus Evolved after the Divergence of Turneroideae from Passifloroideae in a Stepwise Manner.</title>
        <authorList>
            <person name="Henning P.M."/>
            <person name="Roalson E.H."/>
            <person name="Mir W."/>
            <person name="McCubbin A.G."/>
            <person name="Shore J.S."/>
        </authorList>
    </citation>
    <scope>NUCLEOTIDE SEQUENCE</scope>
    <source>
        <strain evidence="7">F60SS</strain>
    </source>
</reference>
<dbReference type="InterPro" id="IPR044174">
    <property type="entry name" value="BC10-like"/>
</dbReference>
<reference evidence="7" key="1">
    <citation type="submission" date="2022-02" db="EMBL/GenBank/DDBJ databases">
        <authorList>
            <person name="Henning P.M."/>
            <person name="McCubbin A.G."/>
            <person name="Shore J.S."/>
        </authorList>
    </citation>
    <scope>NUCLEOTIDE SEQUENCE</scope>
    <source>
        <strain evidence="7">F60SS</strain>
        <tissue evidence="7">Leaves</tissue>
    </source>
</reference>
<evidence type="ECO:0000256" key="6">
    <source>
        <dbReference type="SAM" id="Phobius"/>
    </source>
</evidence>
<dbReference type="Pfam" id="PF02485">
    <property type="entry name" value="Branch"/>
    <property type="match status" value="1"/>
</dbReference>
<evidence type="ECO:0000256" key="5">
    <source>
        <dbReference type="ARBA" id="ARBA00023180"/>
    </source>
</evidence>
<dbReference type="EMBL" id="JAKUCV010000180">
    <property type="protein sequence ID" value="KAJ4850946.1"/>
    <property type="molecule type" value="Genomic_DNA"/>
</dbReference>
<proteinExistence type="predicted"/>
<dbReference type="InterPro" id="IPR003406">
    <property type="entry name" value="Glyco_trans_14"/>
</dbReference>
<dbReference type="GO" id="GO:0016020">
    <property type="term" value="C:membrane"/>
    <property type="evidence" value="ECO:0007669"/>
    <property type="project" value="UniProtKB-SubCell"/>
</dbReference>
<keyword evidence="2" id="KW-0328">Glycosyltransferase</keyword>
<evidence type="ECO:0000256" key="3">
    <source>
        <dbReference type="ARBA" id="ARBA00022679"/>
    </source>
</evidence>
<dbReference type="AlphaFoldDB" id="A0A9Q0GJG8"/>
<dbReference type="GO" id="GO:0016757">
    <property type="term" value="F:glycosyltransferase activity"/>
    <property type="evidence" value="ECO:0007669"/>
    <property type="project" value="UniProtKB-KW"/>
</dbReference>
<evidence type="ECO:0000313" key="8">
    <source>
        <dbReference type="Proteomes" id="UP001141552"/>
    </source>
</evidence>
<evidence type="ECO:0000256" key="2">
    <source>
        <dbReference type="ARBA" id="ARBA00022676"/>
    </source>
</evidence>
<feature type="transmembrane region" description="Helical" evidence="6">
    <location>
        <begin position="20"/>
        <end position="43"/>
    </location>
</feature>
<gene>
    <name evidence="7" type="ORF">Tsubulata_039988</name>
</gene>
<comment type="caution">
    <text evidence="7">The sequence shown here is derived from an EMBL/GenBank/DDBJ whole genome shotgun (WGS) entry which is preliminary data.</text>
</comment>
<keyword evidence="3" id="KW-0808">Transferase</keyword>
<dbReference type="Proteomes" id="UP001141552">
    <property type="component" value="Unassembled WGS sequence"/>
</dbReference>
<dbReference type="PANTHER" id="PTHR31042:SF60">
    <property type="entry name" value="CORE-2_I-BRANCHING BETA-1,6-N-ACETYLGLUCOSAMINYLTRANSFERASE FAMILY PROTEIN"/>
    <property type="match status" value="1"/>
</dbReference>
<dbReference type="OrthoDB" id="191334at2759"/>
<keyword evidence="6" id="KW-0812">Transmembrane</keyword>
<evidence type="ECO:0008006" key="9">
    <source>
        <dbReference type="Google" id="ProtNLM"/>
    </source>
</evidence>
<evidence type="ECO:0000256" key="1">
    <source>
        <dbReference type="ARBA" id="ARBA00004606"/>
    </source>
</evidence>
<accession>A0A9Q0GJG8</accession>
<name>A0A9Q0GJG8_9ROSI</name>
<evidence type="ECO:0000256" key="4">
    <source>
        <dbReference type="ARBA" id="ARBA00023136"/>
    </source>
</evidence>
<keyword evidence="4 6" id="KW-0472">Membrane</keyword>